<keyword evidence="6" id="KW-0325">Glycoprotein</keyword>
<evidence type="ECO:0000256" key="2">
    <source>
        <dbReference type="ARBA" id="ARBA00022645"/>
    </source>
</evidence>
<dbReference type="OrthoDB" id="443318at2759"/>
<comment type="similarity">
    <text evidence="1 7">Belongs to the peptidase S10 family.</text>
</comment>
<dbReference type="EC" id="3.4.16.-" evidence="7"/>
<dbReference type="PANTHER" id="PTHR11802">
    <property type="entry name" value="SERINE PROTEASE FAMILY S10 SERINE CARBOXYPEPTIDASE"/>
    <property type="match status" value="1"/>
</dbReference>
<evidence type="ECO:0000256" key="6">
    <source>
        <dbReference type="ARBA" id="ARBA00023180"/>
    </source>
</evidence>
<dbReference type="GO" id="GO:0006508">
    <property type="term" value="P:proteolysis"/>
    <property type="evidence" value="ECO:0007669"/>
    <property type="project" value="UniProtKB-KW"/>
</dbReference>
<evidence type="ECO:0000256" key="7">
    <source>
        <dbReference type="RuleBase" id="RU361156"/>
    </source>
</evidence>
<feature type="chain" id="PRO_5040544657" description="Carboxypeptidase" evidence="7">
    <location>
        <begin position="20"/>
        <end position="455"/>
    </location>
</feature>
<dbReference type="PROSITE" id="PS00560">
    <property type="entry name" value="CARBOXYPEPT_SER_HIS"/>
    <property type="match status" value="1"/>
</dbReference>
<evidence type="ECO:0000256" key="1">
    <source>
        <dbReference type="ARBA" id="ARBA00009431"/>
    </source>
</evidence>
<feature type="signal peptide" evidence="7">
    <location>
        <begin position="1"/>
        <end position="19"/>
    </location>
</feature>
<dbReference type="SUPFAM" id="SSF53474">
    <property type="entry name" value="alpha/beta-Hydrolases"/>
    <property type="match status" value="1"/>
</dbReference>
<dbReference type="Gene3D" id="3.40.50.1820">
    <property type="entry name" value="alpha/beta hydrolase"/>
    <property type="match status" value="1"/>
</dbReference>
<dbReference type="PANTHER" id="PTHR11802:SF472">
    <property type="entry name" value="SERINE CARBOXYPEPTIDASE CPVL-RELATED"/>
    <property type="match status" value="1"/>
</dbReference>
<keyword evidence="9" id="KW-1185">Reference proteome</keyword>
<dbReference type="Proteomes" id="UP001152799">
    <property type="component" value="Chromosome 4"/>
</dbReference>
<evidence type="ECO:0000256" key="4">
    <source>
        <dbReference type="ARBA" id="ARBA00022729"/>
    </source>
</evidence>
<dbReference type="PRINTS" id="PR00724">
    <property type="entry name" value="CRBOXYPTASEC"/>
</dbReference>
<keyword evidence="4 7" id="KW-0732">Signal</keyword>
<evidence type="ECO:0000313" key="9">
    <source>
        <dbReference type="Proteomes" id="UP001152799"/>
    </source>
</evidence>
<sequence length="455" mass="51151">MTKLILLFLVAIAIQLVSAKFPFYTTKAFTQKPVHDLEDPLILTPLLKQGQIEAAKEAAKVDLVDFQNVTSYAGYLTVDEPNNGNLFFWFFPSANDYGKDPVLLWLQGGPGSSSLFGLFAEHGPFIVENNTVSLREYSWHKNYSVLYIDQPVGTGFSFTDGDYVTNQTQVGNHLYTGLVQFFTLFPELQKLPFYVSGESYGGKYVPAISYTIHQRNPSADLKINLQGVIIGNGLSDPLHQFDYGDLLYQLGLIDLPTLKEFYVKQNNTVSLIKQGNFHAATDGWNEIVNGFSSNTALDDIYNFIKDTDDSPTEWTTFVTQDRVRKALHVGSAQYSDQNYDVYDGLYADISRSVAPWVSELLNHYRVLIFNGQLDIIVGYVLTANYLQNLEFSAAAEYKLAERQIWTVGESRIAGYVKIAGNLTEVMVRNAGHMVPSDQPEAAFDLINRFIDNRFD</sequence>
<dbReference type="AlphaFoldDB" id="A0A9N9MUJ2"/>
<evidence type="ECO:0000256" key="5">
    <source>
        <dbReference type="ARBA" id="ARBA00022801"/>
    </source>
</evidence>
<keyword evidence="3 7" id="KW-0645">Protease</keyword>
<dbReference type="InterPro" id="IPR018202">
    <property type="entry name" value="Ser_caboxypep_ser_AS"/>
</dbReference>
<proteinExistence type="inferred from homology"/>
<dbReference type="InterPro" id="IPR029058">
    <property type="entry name" value="AB_hydrolase_fold"/>
</dbReference>
<reference evidence="8" key="1">
    <citation type="submission" date="2022-01" db="EMBL/GenBank/DDBJ databases">
        <authorList>
            <person name="King R."/>
        </authorList>
    </citation>
    <scope>NUCLEOTIDE SEQUENCE</scope>
</reference>
<evidence type="ECO:0000313" key="8">
    <source>
        <dbReference type="EMBL" id="CAG9767350.1"/>
    </source>
</evidence>
<dbReference type="InterPro" id="IPR001563">
    <property type="entry name" value="Peptidase_S10"/>
</dbReference>
<protein>
    <recommendedName>
        <fullName evidence="7">Carboxypeptidase</fullName>
        <ecNumber evidence="7">3.4.16.-</ecNumber>
    </recommendedName>
</protein>
<organism evidence="8 9">
    <name type="scientific">Ceutorhynchus assimilis</name>
    <name type="common">cabbage seed weevil</name>
    <dbReference type="NCBI Taxonomy" id="467358"/>
    <lineage>
        <taxon>Eukaryota</taxon>
        <taxon>Metazoa</taxon>
        <taxon>Ecdysozoa</taxon>
        <taxon>Arthropoda</taxon>
        <taxon>Hexapoda</taxon>
        <taxon>Insecta</taxon>
        <taxon>Pterygota</taxon>
        <taxon>Neoptera</taxon>
        <taxon>Endopterygota</taxon>
        <taxon>Coleoptera</taxon>
        <taxon>Polyphaga</taxon>
        <taxon>Cucujiformia</taxon>
        <taxon>Curculionidae</taxon>
        <taxon>Ceutorhynchinae</taxon>
        <taxon>Ceutorhynchus</taxon>
    </lineage>
</organism>
<keyword evidence="2 7" id="KW-0121">Carboxypeptidase</keyword>
<dbReference type="InterPro" id="IPR033124">
    <property type="entry name" value="Ser_caboxypep_his_AS"/>
</dbReference>
<dbReference type="GO" id="GO:0004185">
    <property type="term" value="F:serine-type carboxypeptidase activity"/>
    <property type="evidence" value="ECO:0007669"/>
    <property type="project" value="UniProtKB-UniRule"/>
</dbReference>
<dbReference type="FunFam" id="3.40.50.1820:FF:000096">
    <property type="entry name" value="Carboxypeptidase vitellogenic-like"/>
    <property type="match status" value="1"/>
</dbReference>
<accession>A0A9N9MUJ2</accession>
<gene>
    <name evidence="8" type="ORF">CEUTPL_LOCUS7915</name>
</gene>
<dbReference type="EMBL" id="OU892280">
    <property type="protein sequence ID" value="CAG9767350.1"/>
    <property type="molecule type" value="Genomic_DNA"/>
</dbReference>
<keyword evidence="5 7" id="KW-0378">Hydrolase</keyword>
<evidence type="ECO:0000256" key="3">
    <source>
        <dbReference type="ARBA" id="ARBA00022670"/>
    </source>
</evidence>
<name>A0A9N9MUJ2_9CUCU</name>
<dbReference type="PROSITE" id="PS00131">
    <property type="entry name" value="CARBOXYPEPT_SER_SER"/>
    <property type="match status" value="1"/>
</dbReference>
<dbReference type="Pfam" id="PF00450">
    <property type="entry name" value="Peptidase_S10"/>
    <property type="match status" value="1"/>
</dbReference>